<proteinExistence type="predicted"/>
<accession>A0A915JNS2</accession>
<dbReference type="AlphaFoldDB" id="A0A915JNS2"/>
<protein>
    <submittedName>
        <fullName evidence="2">Uncharacterized protein</fullName>
    </submittedName>
</protein>
<sequence length="72" mass="8135">MRSIYRDVGMMCVHFEQNRSFRFLNIKARVKGTVSHWSGVKALSYIAARRRGVLRGALSSRGAAFLLSDFAL</sequence>
<keyword evidence="1" id="KW-1185">Reference proteome</keyword>
<dbReference type="Proteomes" id="UP000887565">
    <property type="component" value="Unplaced"/>
</dbReference>
<name>A0A915JNS2_ROMCU</name>
<evidence type="ECO:0000313" key="2">
    <source>
        <dbReference type="WBParaSite" id="nRc.2.0.1.t27737-RA"/>
    </source>
</evidence>
<dbReference type="WBParaSite" id="nRc.2.0.1.t27737-RA">
    <property type="protein sequence ID" value="nRc.2.0.1.t27737-RA"/>
    <property type="gene ID" value="nRc.2.0.1.g27737"/>
</dbReference>
<evidence type="ECO:0000313" key="1">
    <source>
        <dbReference type="Proteomes" id="UP000887565"/>
    </source>
</evidence>
<organism evidence="1 2">
    <name type="scientific">Romanomermis culicivorax</name>
    <name type="common">Nematode worm</name>
    <dbReference type="NCBI Taxonomy" id="13658"/>
    <lineage>
        <taxon>Eukaryota</taxon>
        <taxon>Metazoa</taxon>
        <taxon>Ecdysozoa</taxon>
        <taxon>Nematoda</taxon>
        <taxon>Enoplea</taxon>
        <taxon>Dorylaimia</taxon>
        <taxon>Mermithida</taxon>
        <taxon>Mermithoidea</taxon>
        <taxon>Mermithidae</taxon>
        <taxon>Romanomermis</taxon>
    </lineage>
</organism>
<reference evidence="2" key="1">
    <citation type="submission" date="2022-11" db="UniProtKB">
        <authorList>
            <consortium name="WormBaseParasite"/>
        </authorList>
    </citation>
    <scope>IDENTIFICATION</scope>
</reference>